<name>A0A0L8FSS8_OCTBM</name>
<reference evidence="2" key="1">
    <citation type="submission" date="2015-07" db="EMBL/GenBank/DDBJ databases">
        <title>MeaNS - Measles Nucleotide Surveillance Program.</title>
        <authorList>
            <person name="Tran T."/>
            <person name="Druce J."/>
        </authorList>
    </citation>
    <scope>NUCLEOTIDE SEQUENCE</scope>
    <source>
        <strain evidence="2">UCB-OBI-ISO-001</strain>
        <tissue evidence="2">Gonad</tissue>
    </source>
</reference>
<keyword evidence="1" id="KW-1133">Transmembrane helix</keyword>
<protein>
    <submittedName>
        <fullName evidence="2">Uncharacterized protein</fullName>
    </submittedName>
</protein>
<dbReference type="AlphaFoldDB" id="A0A0L8FSS8"/>
<gene>
    <name evidence="2" type="ORF">OCBIM_22009015mg</name>
</gene>
<accession>A0A0L8FSS8</accession>
<keyword evidence="1" id="KW-0472">Membrane</keyword>
<proteinExistence type="predicted"/>
<evidence type="ECO:0000256" key="1">
    <source>
        <dbReference type="SAM" id="Phobius"/>
    </source>
</evidence>
<feature type="transmembrane region" description="Helical" evidence="1">
    <location>
        <begin position="25"/>
        <end position="45"/>
    </location>
</feature>
<dbReference type="EMBL" id="KQ426843">
    <property type="protein sequence ID" value="KOF67692.1"/>
    <property type="molecule type" value="Genomic_DNA"/>
</dbReference>
<organism evidence="2">
    <name type="scientific">Octopus bimaculoides</name>
    <name type="common">California two-spotted octopus</name>
    <dbReference type="NCBI Taxonomy" id="37653"/>
    <lineage>
        <taxon>Eukaryota</taxon>
        <taxon>Metazoa</taxon>
        <taxon>Spiralia</taxon>
        <taxon>Lophotrochozoa</taxon>
        <taxon>Mollusca</taxon>
        <taxon>Cephalopoda</taxon>
        <taxon>Coleoidea</taxon>
        <taxon>Octopodiformes</taxon>
        <taxon>Octopoda</taxon>
        <taxon>Incirrata</taxon>
        <taxon>Octopodidae</taxon>
        <taxon>Octopus</taxon>
    </lineage>
</organism>
<evidence type="ECO:0000313" key="2">
    <source>
        <dbReference type="EMBL" id="KOF67692.1"/>
    </source>
</evidence>
<sequence length="65" mass="7468">MCLDCIGSIQCFKSWLLQTRHSSTWIVLIWLTYVYTIIFVHAYMYSQGTVSHVQHINVSCCLAPG</sequence>
<keyword evidence="1" id="KW-0812">Transmembrane</keyword>